<dbReference type="HAMAP" id="MF_00624">
    <property type="entry name" value="GlgC"/>
    <property type="match status" value="1"/>
</dbReference>
<feature type="binding site" evidence="9">
    <location>
        <position position="198"/>
    </location>
    <ligand>
        <name>alpha-D-glucose 1-phosphate</name>
        <dbReference type="ChEBI" id="CHEBI:58601"/>
    </ligand>
</feature>
<evidence type="ECO:0000256" key="9">
    <source>
        <dbReference type="HAMAP-Rule" id="MF_00624"/>
    </source>
</evidence>
<feature type="site" description="Could play a key role in the communication between the regulatory and the substrate sites" evidence="9">
    <location>
        <position position="67"/>
    </location>
</feature>
<dbReference type="GO" id="GO:0005978">
    <property type="term" value="P:glycogen biosynthetic process"/>
    <property type="evidence" value="ECO:0007669"/>
    <property type="project" value="UniProtKB-UniRule"/>
</dbReference>
<keyword evidence="2 9" id="KW-0321">Glycogen metabolism</keyword>
<evidence type="ECO:0000313" key="12">
    <source>
        <dbReference type="EMBL" id="CUQ34738.1"/>
    </source>
</evidence>
<dbReference type="GO" id="GO:0008878">
    <property type="term" value="F:glucose-1-phosphate adenylyltransferase activity"/>
    <property type="evidence" value="ECO:0007669"/>
    <property type="project" value="UniProtKB-UniRule"/>
</dbReference>
<dbReference type="CDD" id="cd02508">
    <property type="entry name" value="ADP_Glucose_PP"/>
    <property type="match status" value="1"/>
</dbReference>
<evidence type="ECO:0000256" key="6">
    <source>
        <dbReference type="ARBA" id="ARBA00022840"/>
    </source>
</evidence>
<dbReference type="Pfam" id="PF00483">
    <property type="entry name" value="NTP_transferase"/>
    <property type="match status" value="1"/>
</dbReference>
<dbReference type="PANTHER" id="PTHR43523">
    <property type="entry name" value="GLUCOSE-1-PHOSPHATE ADENYLYLTRANSFERASE-RELATED"/>
    <property type="match status" value="1"/>
</dbReference>
<keyword evidence="6 9" id="KW-0067">ATP-binding</keyword>
<dbReference type="SUPFAM" id="SSF51161">
    <property type="entry name" value="Trimeric LpxA-like enzymes"/>
    <property type="match status" value="1"/>
</dbReference>
<reference evidence="12 13" key="1">
    <citation type="submission" date="2015-09" db="EMBL/GenBank/DDBJ databases">
        <authorList>
            <consortium name="Pathogen Informatics"/>
        </authorList>
    </citation>
    <scope>NUCLEOTIDE SEQUENCE [LARGE SCALE GENOMIC DNA]</scope>
    <source>
        <strain evidence="12 13">2789STDY5834956</strain>
    </source>
</reference>
<name>A0A174VRM1_9CLOT</name>
<dbReference type="PROSITE" id="PS00810">
    <property type="entry name" value="ADP_GLC_PYROPHOSPH_3"/>
    <property type="match status" value="1"/>
</dbReference>
<dbReference type="InterPro" id="IPR005835">
    <property type="entry name" value="NTP_transferase_dom"/>
</dbReference>
<feature type="domain" description="Nucleotidyl transferase" evidence="10">
    <location>
        <begin position="15"/>
        <end position="268"/>
    </location>
</feature>
<feature type="binding site" evidence="9">
    <location>
        <position position="172"/>
    </location>
    <ligand>
        <name>alpha-D-glucose 1-phosphate</name>
        <dbReference type="ChEBI" id="CHEBI:58601"/>
    </ligand>
</feature>
<keyword evidence="3 9" id="KW-0808">Transferase</keyword>
<evidence type="ECO:0000256" key="7">
    <source>
        <dbReference type="ARBA" id="ARBA00023056"/>
    </source>
</evidence>
<keyword evidence="8 9" id="KW-0119">Carbohydrate metabolism</keyword>
<feature type="site" description="Could play a key role in the communication between the regulatory and the substrate sites" evidence="9">
    <location>
        <position position="106"/>
    </location>
</feature>
<evidence type="ECO:0000256" key="4">
    <source>
        <dbReference type="ARBA" id="ARBA00022695"/>
    </source>
</evidence>
<dbReference type="Gene3D" id="3.90.550.10">
    <property type="entry name" value="Spore Coat Polysaccharide Biosynthesis Protein SpsA, Chain A"/>
    <property type="match status" value="1"/>
</dbReference>
<protein>
    <recommendedName>
        <fullName evidence="9">Glucose-1-phosphate adenylyltransferase</fullName>
        <ecNumber evidence="9">2.7.7.27</ecNumber>
    </recommendedName>
    <alternativeName>
        <fullName evidence="9">ADP-glucose pyrophosphorylase</fullName>
        <shortName evidence="9">ADPGlc PPase</shortName>
    </alternativeName>
    <alternativeName>
        <fullName evidence="9">ADP-glucose synthase</fullName>
    </alternativeName>
</protein>
<dbReference type="InterPro" id="IPR029044">
    <property type="entry name" value="Nucleotide-diphossugar_trans"/>
</dbReference>
<dbReference type="PROSITE" id="PS00809">
    <property type="entry name" value="ADP_GLC_PYROPHOSPH_2"/>
    <property type="match status" value="1"/>
</dbReference>
<organism evidence="12 13">
    <name type="scientific">Clostridium baratii</name>
    <dbReference type="NCBI Taxonomy" id="1561"/>
    <lineage>
        <taxon>Bacteria</taxon>
        <taxon>Bacillati</taxon>
        <taxon>Bacillota</taxon>
        <taxon>Clostridia</taxon>
        <taxon>Eubacteriales</taxon>
        <taxon>Clostridiaceae</taxon>
        <taxon>Clostridium</taxon>
    </lineage>
</organism>
<sequence>MGRGFKYMINKEIVAMILAGGQGSRLGVLTKNLAKPAVPFGGKYRIIDFPLSNCANSGIYTVGVLTQYKPLELNNHIGIGDAWDLDRRDGGVSILPPYQEEQGGDWYKGTANAIYQNIGYIDKYDPEYVLILSGDHIYKMDYDNMLEFHKEKNADVTIAVIEVTMEEATRFGIMNTREDLSIYEFEEKPKFPKSNKASMGVYIFNWKALKKYLKEDELDSTSSNDFGKNIIPKMLKDNKRMVAYPFKGYWKDVGTIDSLWEANMDLLSNKNELDLNASEWKIYSKNPVRPAQFIGNEARVKNSLITEGCRIYGDIENSVISQGVSVGKNVVIKDSVIMPNVRIEDNVIINKAIVGSDAVIGKGCKVGDGVDVSVVAANENLETNIICEDIKLNIGPRNLFVEQNCY</sequence>
<dbReference type="NCBIfam" id="NF003670">
    <property type="entry name" value="PRK05293.1"/>
    <property type="match status" value="1"/>
</dbReference>
<dbReference type="EMBL" id="CZBO01000017">
    <property type="protein sequence ID" value="CUQ34738.1"/>
    <property type="molecule type" value="Genomic_DNA"/>
</dbReference>
<dbReference type="Gene3D" id="2.160.10.10">
    <property type="entry name" value="Hexapeptide repeat proteins"/>
    <property type="match status" value="1"/>
</dbReference>
<dbReference type="InterPro" id="IPR011004">
    <property type="entry name" value="Trimer_LpxA-like_sf"/>
</dbReference>
<gene>
    <name evidence="12" type="primary">glgC_2</name>
    <name evidence="9" type="synonym">glgC</name>
    <name evidence="12" type="ORF">ERS852568_03005</name>
</gene>
<feature type="binding site" evidence="9">
    <location>
        <position position="107"/>
    </location>
    <ligand>
        <name>alpha-D-glucose 1-phosphate</name>
        <dbReference type="ChEBI" id="CHEBI:58601"/>
    </ligand>
</feature>
<dbReference type="InterPro" id="IPR005836">
    <property type="entry name" value="ADP_Glu_pyroP_CS"/>
</dbReference>
<evidence type="ECO:0000256" key="1">
    <source>
        <dbReference type="ARBA" id="ARBA00010443"/>
    </source>
</evidence>
<dbReference type="AlphaFoldDB" id="A0A174VRM1"/>
<dbReference type="Proteomes" id="UP000095563">
    <property type="component" value="Unassembled WGS sequence"/>
</dbReference>
<dbReference type="Pfam" id="PF24894">
    <property type="entry name" value="Hexapep_GlmU"/>
    <property type="match status" value="1"/>
</dbReference>
<dbReference type="PANTHER" id="PTHR43523:SF2">
    <property type="entry name" value="GLUCOSE-1-PHOSPHATE ADENYLYLTRANSFERASE"/>
    <property type="match status" value="1"/>
</dbReference>
<dbReference type="PROSITE" id="PS00808">
    <property type="entry name" value="ADP_GLC_PYROPHOSPH_1"/>
    <property type="match status" value="1"/>
</dbReference>
<feature type="binding site" evidence="9">
    <location>
        <begin position="187"/>
        <end position="188"/>
    </location>
    <ligand>
        <name>alpha-D-glucose 1-phosphate</name>
        <dbReference type="ChEBI" id="CHEBI:58601"/>
    </ligand>
</feature>
<comment type="subunit">
    <text evidence="9">Homotetramer.</text>
</comment>
<evidence type="ECO:0000259" key="11">
    <source>
        <dbReference type="Pfam" id="PF24894"/>
    </source>
</evidence>
<keyword evidence="7 9" id="KW-0320">Glycogen biosynthesis</keyword>
<comment type="similarity">
    <text evidence="1 9">Belongs to the bacterial/plant glucose-1-phosphate adenylyltransferase family.</text>
</comment>
<keyword evidence="5 9" id="KW-0547">Nucleotide-binding</keyword>
<evidence type="ECO:0000256" key="2">
    <source>
        <dbReference type="ARBA" id="ARBA00022600"/>
    </source>
</evidence>
<comment type="catalytic activity">
    <reaction evidence="9">
        <text>alpha-D-glucose 1-phosphate + ATP + H(+) = ADP-alpha-D-glucose + diphosphate</text>
        <dbReference type="Rhea" id="RHEA:12120"/>
        <dbReference type="ChEBI" id="CHEBI:15378"/>
        <dbReference type="ChEBI" id="CHEBI:30616"/>
        <dbReference type="ChEBI" id="CHEBI:33019"/>
        <dbReference type="ChEBI" id="CHEBI:57498"/>
        <dbReference type="ChEBI" id="CHEBI:58601"/>
        <dbReference type="EC" id="2.7.7.27"/>
    </reaction>
</comment>
<evidence type="ECO:0000259" key="10">
    <source>
        <dbReference type="Pfam" id="PF00483"/>
    </source>
</evidence>
<dbReference type="NCBIfam" id="TIGR02091">
    <property type="entry name" value="glgC"/>
    <property type="match status" value="1"/>
</dbReference>
<dbReference type="SUPFAM" id="SSF53448">
    <property type="entry name" value="Nucleotide-diphospho-sugar transferases"/>
    <property type="match status" value="1"/>
</dbReference>
<dbReference type="GO" id="GO:0005524">
    <property type="term" value="F:ATP binding"/>
    <property type="evidence" value="ECO:0007669"/>
    <property type="project" value="UniProtKB-KW"/>
</dbReference>
<dbReference type="UniPathway" id="UPA00164"/>
<feature type="domain" description="Glucose-1-phosphate adenylyltransferase/Bifunctional protein GlmU-like C-terminal hexapeptide" evidence="11">
    <location>
        <begin position="290"/>
        <end position="368"/>
    </location>
</feature>
<evidence type="ECO:0000256" key="3">
    <source>
        <dbReference type="ARBA" id="ARBA00022679"/>
    </source>
</evidence>
<accession>A0A174VRM1</accession>
<keyword evidence="4 9" id="KW-0548">Nucleotidyltransferase</keyword>
<comment type="function">
    <text evidence="9">Involved in the biosynthesis of ADP-glucose, a building block required for the elongation reactions to produce glycogen. Catalyzes the reaction between ATP and alpha-D-glucose 1-phosphate (G1P) to produce pyrophosphate and ADP-Glc.</text>
</comment>
<proteinExistence type="inferred from homology"/>
<evidence type="ECO:0000256" key="5">
    <source>
        <dbReference type="ARBA" id="ARBA00022741"/>
    </source>
</evidence>
<dbReference type="InterPro" id="IPR011831">
    <property type="entry name" value="ADP-Glc_PPase"/>
</dbReference>
<comment type="pathway">
    <text evidence="9">Glycan biosynthesis; glycogen biosynthesis.</text>
</comment>
<evidence type="ECO:0000256" key="8">
    <source>
        <dbReference type="ARBA" id="ARBA00023277"/>
    </source>
</evidence>
<dbReference type="EC" id="2.7.7.27" evidence="9"/>
<evidence type="ECO:0000313" key="13">
    <source>
        <dbReference type="Proteomes" id="UP000095563"/>
    </source>
</evidence>
<dbReference type="InterPro" id="IPR023049">
    <property type="entry name" value="GlgC_bac"/>
</dbReference>
<dbReference type="CDD" id="cd04651">
    <property type="entry name" value="LbH_G1P_AT_C"/>
    <property type="match status" value="1"/>
</dbReference>
<dbReference type="InterPro" id="IPR056818">
    <property type="entry name" value="GlmU/GlgC-like_hexapep"/>
</dbReference>